<accession>A0ABX0XZY6</accession>
<sequence length="138" mass="14814">MADIRRRDLLKLAATGVVAVTGVAGGTQLVTATRSQAAPQDHNHSTADETFEEVYRGRRIECGVSGASHHHDRRTALGVPLAAAPFVRIDEAELHVMVNADGSYTSVVNHYKSFRTLTDVARAAVDDLNGAQLLPIRA</sequence>
<evidence type="ECO:0000256" key="1">
    <source>
        <dbReference type="ARBA" id="ARBA00009871"/>
    </source>
</evidence>
<evidence type="ECO:0000313" key="3">
    <source>
        <dbReference type="Proteomes" id="UP000722989"/>
    </source>
</evidence>
<dbReference type="Pfam" id="PF06236">
    <property type="entry name" value="MelC1"/>
    <property type="match status" value="1"/>
</dbReference>
<dbReference type="Proteomes" id="UP000722989">
    <property type="component" value="Unassembled WGS sequence"/>
</dbReference>
<dbReference type="Gene3D" id="3.30.1880.10">
    <property type="entry name" value="protein ne1242 domain like"/>
    <property type="match status" value="1"/>
</dbReference>
<reference evidence="2 3" key="1">
    <citation type="submission" date="2020-03" db="EMBL/GenBank/DDBJ databases">
        <title>WGS of the type strain of Planosporangium spp.</title>
        <authorList>
            <person name="Thawai C."/>
        </authorList>
    </citation>
    <scope>NUCLEOTIDE SEQUENCE [LARGE SCALE GENOMIC DNA]</scope>
    <source>
        <strain evidence="2 3">TBRC 5610</strain>
    </source>
</reference>
<organism evidence="2 3">
    <name type="scientific">Planosporangium thailandense</name>
    <dbReference type="NCBI Taxonomy" id="765197"/>
    <lineage>
        <taxon>Bacteria</taxon>
        <taxon>Bacillati</taxon>
        <taxon>Actinomycetota</taxon>
        <taxon>Actinomycetes</taxon>
        <taxon>Micromonosporales</taxon>
        <taxon>Micromonosporaceae</taxon>
        <taxon>Planosporangium</taxon>
    </lineage>
</organism>
<name>A0ABX0XZY6_9ACTN</name>
<dbReference type="EMBL" id="JAATVY010000008">
    <property type="protein sequence ID" value="NJC70794.1"/>
    <property type="molecule type" value="Genomic_DNA"/>
</dbReference>
<dbReference type="InterPro" id="IPR006311">
    <property type="entry name" value="TAT_signal"/>
</dbReference>
<evidence type="ECO:0000313" key="2">
    <source>
        <dbReference type="EMBL" id="NJC70794.1"/>
    </source>
</evidence>
<dbReference type="PROSITE" id="PS51318">
    <property type="entry name" value="TAT"/>
    <property type="match status" value="1"/>
</dbReference>
<dbReference type="InterPro" id="IPR023199">
    <property type="entry name" value="GriE/MELC1_sf"/>
</dbReference>
<dbReference type="RefSeq" id="WP_167925698.1">
    <property type="nucleotide sequence ID" value="NZ_JAATVY010000008.1"/>
</dbReference>
<gene>
    <name evidence="2" type="ORF">HC031_13865</name>
</gene>
<comment type="caution">
    <text evidence="2">The sequence shown here is derived from an EMBL/GenBank/DDBJ whole genome shotgun (WGS) entry which is preliminary data.</text>
</comment>
<proteinExistence type="inferred from homology"/>
<protein>
    <submittedName>
        <fullName evidence="2">Tyrosinase</fullName>
    </submittedName>
</protein>
<keyword evidence="3" id="KW-1185">Reference proteome</keyword>
<comment type="similarity">
    <text evidence="1">Belongs to the melC1 family.</text>
</comment>
<dbReference type="InterPro" id="IPR010928">
    <property type="entry name" value="MelC1"/>
</dbReference>